<reference evidence="3" key="1">
    <citation type="journal article" date="2020" name="Fungal Divers.">
        <title>Resolving the Mortierellaceae phylogeny through synthesis of multi-gene phylogenetics and phylogenomics.</title>
        <authorList>
            <person name="Vandepol N."/>
            <person name="Liber J."/>
            <person name="Desiro A."/>
            <person name="Na H."/>
            <person name="Kennedy M."/>
            <person name="Barry K."/>
            <person name="Grigoriev I.V."/>
            <person name="Miller A.N."/>
            <person name="O'Donnell K."/>
            <person name="Stajich J.E."/>
            <person name="Bonito G."/>
        </authorList>
    </citation>
    <scope>NUCLEOTIDE SEQUENCE</scope>
    <source>
        <strain evidence="3">NRRL 2769</strain>
    </source>
</reference>
<dbReference type="EMBL" id="JAAAID010000405">
    <property type="protein sequence ID" value="KAG0017903.1"/>
    <property type="molecule type" value="Genomic_DNA"/>
</dbReference>
<feature type="compositionally biased region" description="Acidic residues" evidence="2">
    <location>
        <begin position="82"/>
        <end position="94"/>
    </location>
</feature>
<dbReference type="Proteomes" id="UP000703661">
    <property type="component" value="Unassembled WGS sequence"/>
</dbReference>
<comment type="caution">
    <text evidence="3">The sequence shown here is derived from an EMBL/GenBank/DDBJ whole genome shotgun (WGS) entry which is preliminary data.</text>
</comment>
<keyword evidence="4" id="KW-1185">Reference proteome</keyword>
<feature type="coiled-coil region" evidence="1">
    <location>
        <begin position="142"/>
        <end position="169"/>
    </location>
</feature>
<dbReference type="AlphaFoldDB" id="A0A9P6T1D8"/>
<feature type="region of interest" description="Disordered" evidence="2">
    <location>
        <begin position="425"/>
        <end position="449"/>
    </location>
</feature>
<evidence type="ECO:0000256" key="1">
    <source>
        <dbReference type="SAM" id="Coils"/>
    </source>
</evidence>
<proteinExistence type="predicted"/>
<protein>
    <submittedName>
        <fullName evidence="3">Uncharacterized protein</fullName>
    </submittedName>
</protein>
<gene>
    <name evidence="3" type="ORF">BGZ80_007791</name>
</gene>
<feature type="region of interest" description="Disordered" evidence="2">
    <location>
        <begin position="357"/>
        <end position="403"/>
    </location>
</feature>
<name>A0A9P6T1D8_9FUNG</name>
<feature type="compositionally biased region" description="Low complexity" evidence="2">
    <location>
        <begin position="358"/>
        <end position="388"/>
    </location>
</feature>
<accession>A0A9P6T1D8</accession>
<sequence length="607" mass="68363">METHHVSNPWQQQQRQYNQDIFIPDPPVTFPLTDAETRSYDDFFHDHKKIFYQSKILLQRLQEQEQRQQQQRQQQMSHNDQLEDQTEGDEDGETDSQGTSWSGLGMNSPSNQSSSTLVDSVTILHMSDSGIDLEGDGLESLVQTLQSEVEDTQATVHDLEDRLNFAEITLRNAGKGNSLSASGGKYSSGYEDANIVYNRICIALQALIDEAQLSLQKNSTKHPSSAPEVNIQLKPNETIVTPKSEFVREQSPNNLEFEDSFSHCRSNKNPRITLDSVRMHDDAQTYELSPYSPASFYSATDEVSRIHWRQKHEEQHDRYRRSCQRVTLELEGRFQGLSTDSDDSEASFNLSRHKISRSLSVQLSPPSTSTTPSMPSTPITPTTPTLPLQGILRSSKKDGSRKERLKKKYQVQFLNPVVEGTSQQSVGLSTTKYRHEHQQQQPQYTSRSVGSTRSRGVLLQLYELWQQTWLRTRIMHVITGSVEIVIIIWVVIKASRLTLTWFGVQPSSVTQWITFIYGHRDGAGAGAKELYAKIRKDGLQMRQIKAWTQKEPVGLVEDLVAGAAASTGLISPSNIIYGPAKRVMAHAATGIALAFFSGGAKRLVRKL</sequence>
<feature type="region of interest" description="Disordered" evidence="2">
    <location>
        <begin position="63"/>
        <end position="115"/>
    </location>
</feature>
<feature type="compositionally biased region" description="Polar residues" evidence="2">
    <location>
        <begin position="100"/>
        <end position="115"/>
    </location>
</feature>
<evidence type="ECO:0000313" key="3">
    <source>
        <dbReference type="EMBL" id="KAG0017903.1"/>
    </source>
</evidence>
<evidence type="ECO:0000256" key="2">
    <source>
        <dbReference type="SAM" id="MobiDB-lite"/>
    </source>
</evidence>
<feature type="compositionally biased region" description="Low complexity" evidence="2">
    <location>
        <begin position="63"/>
        <end position="75"/>
    </location>
</feature>
<keyword evidence="1" id="KW-0175">Coiled coil</keyword>
<evidence type="ECO:0000313" key="4">
    <source>
        <dbReference type="Proteomes" id="UP000703661"/>
    </source>
</evidence>
<organism evidence="3 4">
    <name type="scientific">Entomortierella chlamydospora</name>
    <dbReference type="NCBI Taxonomy" id="101097"/>
    <lineage>
        <taxon>Eukaryota</taxon>
        <taxon>Fungi</taxon>
        <taxon>Fungi incertae sedis</taxon>
        <taxon>Mucoromycota</taxon>
        <taxon>Mortierellomycotina</taxon>
        <taxon>Mortierellomycetes</taxon>
        <taxon>Mortierellales</taxon>
        <taxon>Mortierellaceae</taxon>
        <taxon>Entomortierella</taxon>
    </lineage>
</organism>